<proteinExistence type="predicted"/>
<feature type="transmembrane region" description="Helical" evidence="2">
    <location>
        <begin position="12"/>
        <end position="32"/>
    </location>
</feature>
<dbReference type="Gene3D" id="1.20.1640.10">
    <property type="entry name" value="Multidrug efflux transporter AcrB transmembrane domain"/>
    <property type="match status" value="2"/>
</dbReference>
<dbReference type="EMBL" id="FQXG01000001">
    <property type="protein sequence ID" value="SHG97647.1"/>
    <property type="molecule type" value="Genomic_DNA"/>
</dbReference>
<dbReference type="SUPFAM" id="SSF82866">
    <property type="entry name" value="Multidrug efflux transporter AcrB transmembrane domain"/>
    <property type="match status" value="2"/>
</dbReference>
<keyword evidence="4" id="KW-1185">Reference proteome</keyword>
<dbReference type="SUPFAM" id="SSF82714">
    <property type="entry name" value="Multidrug efflux transporter AcrB TolC docking domain, DN and DC subdomains"/>
    <property type="match status" value="2"/>
</dbReference>
<feature type="transmembrane region" description="Helical" evidence="2">
    <location>
        <begin position="905"/>
        <end position="926"/>
    </location>
</feature>
<sequence>MILSDLAIKRPVVACVINLLLIVFGVLAIQSLSLREYPDVASPVVSVRANYPGAAADIIESRVNKVIEDQLSGIEGLRAIQSVAREGRARMRIEFEPNRDLEAAANDVRDAVAKAQRSLPRNMDPPTVEKSDADGDGVISFAVSSERLSAVALTDYIERQLVEPLSLLDGVSTVELRGDRPYALLVQLDPVAMASRQVTVTDVENALRNENLEAPAGNLSDPARSYSIRLERSYLTVADYRNLIVRRNNDGSLLRLSDIAEVRTGAKDDQRVLRVNGSPMVMMEFLKQSNANTLDVVAGIKAEIARIEPFLPEGMAIVPLSDSSVFIESAIDEVYTTLAITAALVIAVIYSFLGSARATLIPAVSVPVSLLATFAVIGLFGFSINLITLLALVMAVGLLVDDAIVVLENIVRRIDMGEPPMLAAYRGTREVGMAVIATTLVLLAVFIPIALMGGTAGLLFREYAITLAAAVSISTLVALTMGPVMGSRLLSLNVTPNGFHRLIERVFAALERGYDRLLKGLLKHSYLAALLVLLSVGFIASSYSLLPQSFVPREDQGRLYVVMRATEGTGFHAVQPALDEAEQRLASLQAPNGPIASMALRNPGRRGEHEIILIVDLVPWGERQQSVFEVGSAIRKALSPMTDFRVIPIVPTSFGGRAGNPVEIVIGGGSYEQVHGWTEQLLTLAAENPKLLDLDSDYQPTTPRLRARINQAYAHELGVSVADIATTLETVLAGRNITTYIENGEEYDVHVRAPRERFSSVTDLADIYLRSNQGDMLVRLDSLVEMEVEGQPSELRHYNRRKAITLTADLADGYALGEALSYLEHLVATELPSNATLDYKGESLEYKRSASSMGVVFALALVVVFLVLAAQFESFVHPLVIVLTVPLALTGAFAGMLLTGLELNIYTQIALIMLIGLATKNGILMVEFINQLRDRGEAFDDAIRHGAGQRLRPILMTAITTLAGSIPLMLASGAGSESRAAIGTVIFAGVLVATIMTLLVIPGLYRLLARNTGSPGEQQQKLEEMERRHPPWRKAA</sequence>
<dbReference type="SUPFAM" id="SSF82693">
    <property type="entry name" value="Multidrug efflux transporter AcrB pore domain, PN1, PN2, PC1 and PC2 subdomains"/>
    <property type="match status" value="3"/>
</dbReference>
<dbReference type="Gene3D" id="3.30.70.1430">
    <property type="entry name" value="Multidrug efflux transporter AcrB pore domain"/>
    <property type="match status" value="2"/>
</dbReference>
<keyword evidence="2" id="KW-1133">Transmembrane helix</keyword>
<feature type="transmembrane region" description="Helical" evidence="2">
    <location>
        <begin position="431"/>
        <end position="451"/>
    </location>
</feature>
<dbReference type="Pfam" id="PF00873">
    <property type="entry name" value="ACR_tran"/>
    <property type="match status" value="1"/>
</dbReference>
<feature type="transmembrane region" description="Helical" evidence="2">
    <location>
        <begin position="526"/>
        <end position="546"/>
    </location>
</feature>
<organism evidence="3 4">
    <name type="scientific">Ferrimonas marina</name>
    <dbReference type="NCBI Taxonomy" id="299255"/>
    <lineage>
        <taxon>Bacteria</taxon>
        <taxon>Pseudomonadati</taxon>
        <taxon>Pseudomonadota</taxon>
        <taxon>Gammaproteobacteria</taxon>
        <taxon>Alteromonadales</taxon>
        <taxon>Ferrimonadaceae</taxon>
        <taxon>Ferrimonas</taxon>
    </lineage>
</organism>
<feature type="transmembrane region" description="Helical" evidence="2">
    <location>
        <begin position="463"/>
        <end position="482"/>
    </location>
</feature>
<feature type="transmembrane region" description="Helical" evidence="2">
    <location>
        <begin position="980"/>
        <end position="1001"/>
    </location>
</feature>
<dbReference type="PRINTS" id="PR00702">
    <property type="entry name" value="ACRIFLAVINRP"/>
</dbReference>
<evidence type="ECO:0000256" key="2">
    <source>
        <dbReference type="SAM" id="Phobius"/>
    </source>
</evidence>
<feature type="transmembrane region" description="Helical" evidence="2">
    <location>
        <begin position="879"/>
        <end position="899"/>
    </location>
</feature>
<dbReference type="Gene3D" id="3.30.70.1440">
    <property type="entry name" value="Multidrug efflux transporter AcrB pore domain"/>
    <property type="match status" value="1"/>
</dbReference>
<dbReference type="GO" id="GO:0005886">
    <property type="term" value="C:plasma membrane"/>
    <property type="evidence" value="ECO:0007669"/>
    <property type="project" value="TreeGrafter"/>
</dbReference>
<dbReference type="Gene3D" id="3.30.70.1320">
    <property type="entry name" value="Multidrug efflux transporter AcrB pore domain like"/>
    <property type="match status" value="1"/>
</dbReference>
<dbReference type="RefSeq" id="WP_067658734.1">
    <property type="nucleotide sequence ID" value="NZ_FQXG01000001.1"/>
</dbReference>
<dbReference type="InterPro" id="IPR027463">
    <property type="entry name" value="AcrB_DN_DC_subdom"/>
</dbReference>
<dbReference type="PANTHER" id="PTHR32063">
    <property type="match status" value="1"/>
</dbReference>
<feature type="region of interest" description="Disordered" evidence="1">
    <location>
        <begin position="1015"/>
        <end position="1036"/>
    </location>
</feature>
<dbReference type="Proteomes" id="UP000184268">
    <property type="component" value="Unassembled WGS sequence"/>
</dbReference>
<evidence type="ECO:0000256" key="1">
    <source>
        <dbReference type="SAM" id="MobiDB-lite"/>
    </source>
</evidence>
<feature type="compositionally biased region" description="Basic and acidic residues" evidence="1">
    <location>
        <begin position="1020"/>
        <end position="1029"/>
    </location>
</feature>
<dbReference type="GO" id="GO:0042910">
    <property type="term" value="F:xenobiotic transmembrane transporter activity"/>
    <property type="evidence" value="ECO:0007669"/>
    <property type="project" value="TreeGrafter"/>
</dbReference>
<feature type="transmembrane region" description="Helical" evidence="2">
    <location>
        <begin position="386"/>
        <end position="411"/>
    </location>
</feature>
<dbReference type="AlphaFoldDB" id="A0A1M5P7I1"/>
<keyword evidence="2" id="KW-0812">Transmembrane</keyword>
<feature type="transmembrane region" description="Helical" evidence="2">
    <location>
        <begin position="853"/>
        <end position="872"/>
    </location>
</feature>
<feature type="transmembrane region" description="Helical" evidence="2">
    <location>
        <begin position="334"/>
        <end position="353"/>
    </location>
</feature>
<protein>
    <submittedName>
        <fullName evidence="3">Multidrug efflux pump</fullName>
    </submittedName>
</protein>
<accession>A0A1M5P7I1</accession>
<gene>
    <name evidence="3" type="ORF">SAMN02745129_1316</name>
</gene>
<evidence type="ECO:0000313" key="3">
    <source>
        <dbReference type="EMBL" id="SHG97647.1"/>
    </source>
</evidence>
<feature type="transmembrane region" description="Helical" evidence="2">
    <location>
        <begin position="954"/>
        <end position="974"/>
    </location>
</feature>
<keyword evidence="2" id="KW-0472">Membrane</keyword>
<dbReference type="PANTHER" id="PTHR32063:SF29">
    <property type="entry name" value="HAE1 FAMILY EFFLUX PUMP PERMEASE COMPONENT"/>
    <property type="match status" value="1"/>
</dbReference>
<dbReference type="InterPro" id="IPR001036">
    <property type="entry name" value="Acrflvin-R"/>
</dbReference>
<name>A0A1M5P7I1_9GAMM</name>
<evidence type="ECO:0000313" key="4">
    <source>
        <dbReference type="Proteomes" id="UP000184268"/>
    </source>
</evidence>
<feature type="transmembrane region" description="Helical" evidence="2">
    <location>
        <begin position="360"/>
        <end position="380"/>
    </location>
</feature>
<reference evidence="3 4" key="1">
    <citation type="submission" date="2016-11" db="EMBL/GenBank/DDBJ databases">
        <authorList>
            <person name="Jaros S."/>
            <person name="Januszkiewicz K."/>
            <person name="Wedrychowicz H."/>
        </authorList>
    </citation>
    <scope>NUCLEOTIDE SEQUENCE [LARGE SCALE GENOMIC DNA]</scope>
    <source>
        <strain evidence="3 4">DSM 16917</strain>
    </source>
</reference>
<dbReference type="Gene3D" id="3.30.2090.10">
    <property type="entry name" value="Multidrug efflux transporter AcrB TolC docking domain, DN and DC subdomains"/>
    <property type="match status" value="2"/>
</dbReference>
<dbReference type="STRING" id="299255.SAMN02745129_1316"/>
<dbReference type="OrthoDB" id="9757904at2"/>